<evidence type="ECO:0000256" key="1">
    <source>
        <dbReference type="SAM" id="Phobius"/>
    </source>
</evidence>
<evidence type="ECO:0000313" key="2">
    <source>
        <dbReference type="EMBL" id="KAE9537856.1"/>
    </source>
</evidence>
<protein>
    <submittedName>
        <fullName evidence="2">Uncharacterized protein</fullName>
    </submittedName>
</protein>
<proteinExistence type="predicted"/>
<keyword evidence="3" id="KW-1185">Reference proteome</keyword>
<keyword evidence="1" id="KW-1133">Transmembrane helix</keyword>
<keyword evidence="1" id="KW-0812">Transmembrane</keyword>
<dbReference type="Proteomes" id="UP000475862">
    <property type="component" value="Unassembled WGS sequence"/>
</dbReference>
<sequence>MRTYSILDSSRQSAEPVVCVCVIFSFLIFLYIRANSATRKTLRNVVETPSSPDVHSKFSVDPYSVASAPASRQHTHCVTYNTDYNIIYSILLNTCVCSRIGFLRDIHTRRSRQITGCGRLIRRGAVARVTRRSLDPEKNWTRHATAAVRSLVLRPCSDDDADDRFCVDRELFGVRGDLSV</sequence>
<gene>
    <name evidence="2" type="ORF">AGLY_005828</name>
</gene>
<feature type="transmembrane region" description="Helical" evidence="1">
    <location>
        <begin position="12"/>
        <end position="32"/>
    </location>
</feature>
<organism evidence="2 3">
    <name type="scientific">Aphis glycines</name>
    <name type="common">Soybean aphid</name>
    <dbReference type="NCBI Taxonomy" id="307491"/>
    <lineage>
        <taxon>Eukaryota</taxon>
        <taxon>Metazoa</taxon>
        <taxon>Ecdysozoa</taxon>
        <taxon>Arthropoda</taxon>
        <taxon>Hexapoda</taxon>
        <taxon>Insecta</taxon>
        <taxon>Pterygota</taxon>
        <taxon>Neoptera</taxon>
        <taxon>Paraneoptera</taxon>
        <taxon>Hemiptera</taxon>
        <taxon>Sternorrhyncha</taxon>
        <taxon>Aphidomorpha</taxon>
        <taxon>Aphidoidea</taxon>
        <taxon>Aphididae</taxon>
        <taxon>Aphidini</taxon>
        <taxon>Aphis</taxon>
        <taxon>Aphis</taxon>
    </lineage>
</organism>
<keyword evidence="1" id="KW-0472">Membrane</keyword>
<reference evidence="2 3" key="1">
    <citation type="submission" date="2019-08" db="EMBL/GenBank/DDBJ databases">
        <title>The genome of the soybean aphid Biotype 1, its phylome, world population structure and adaptation to the North American continent.</title>
        <authorList>
            <person name="Giordano R."/>
            <person name="Donthu R.K."/>
            <person name="Hernandez A.G."/>
            <person name="Wright C.L."/>
            <person name="Zimin A.V."/>
        </authorList>
    </citation>
    <scope>NUCLEOTIDE SEQUENCE [LARGE SCALE GENOMIC DNA]</scope>
    <source>
        <tissue evidence="2">Whole aphids</tissue>
    </source>
</reference>
<accession>A0A6G0TUB5</accession>
<evidence type="ECO:0000313" key="3">
    <source>
        <dbReference type="Proteomes" id="UP000475862"/>
    </source>
</evidence>
<comment type="caution">
    <text evidence="2">The sequence shown here is derived from an EMBL/GenBank/DDBJ whole genome shotgun (WGS) entry which is preliminary data.</text>
</comment>
<dbReference type="AlphaFoldDB" id="A0A6G0TUB5"/>
<name>A0A6G0TUB5_APHGL</name>
<dbReference type="EMBL" id="VYZN01000017">
    <property type="protein sequence ID" value="KAE9537856.1"/>
    <property type="molecule type" value="Genomic_DNA"/>
</dbReference>